<dbReference type="OMA" id="QDMFEDD"/>
<proteinExistence type="predicted"/>
<comment type="caution">
    <text evidence="2">The sequence shown here is derived from an EMBL/GenBank/DDBJ whole genome shotgun (WGS) entry which is preliminary data.</text>
</comment>
<dbReference type="EMBL" id="ADBJ01000004">
    <property type="protein sequence ID" value="EFA85968.1"/>
    <property type="molecule type" value="Genomic_DNA"/>
</dbReference>
<dbReference type="Gene3D" id="6.10.140.1230">
    <property type="match status" value="1"/>
</dbReference>
<dbReference type="InParanoid" id="D3AYE1"/>
<evidence type="ECO:0000313" key="2">
    <source>
        <dbReference type="EMBL" id="EFA85968.1"/>
    </source>
</evidence>
<dbReference type="GeneID" id="31356731"/>
<dbReference type="Pfam" id="PF03357">
    <property type="entry name" value="Snf7"/>
    <property type="match status" value="1"/>
</dbReference>
<dbReference type="InterPro" id="IPR005024">
    <property type="entry name" value="Snf7_fam"/>
</dbReference>
<reference evidence="2 3" key="1">
    <citation type="journal article" date="2011" name="Genome Res.">
        <title>Phylogeny-wide analysis of social amoeba genomes highlights ancient origins for complex intercellular communication.</title>
        <authorList>
            <person name="Heidel A.J."/>
            <person name="Lawal H.M."/>
            <person name="Felder M."/>
            <person name="Schilde C."/>
            <person name="Helps N.R."/>
            <person name="Tunggal B."/>
            <person name="Rivero F."/>
            <person name="John U."/>
            <person name="Schleicher M."/>
            <person name="Eichinger L."/>
            <person name="Platzer M."/>
            <person name="Noegel A.A."/>
            <person name="Schaap P."/>
            <person name="Gloeckner G."/>
        </authorList>
    </citation>
    <scope>NUCLEOTIDE SEQUENCE [LARGE SCALE GENOMIC DNA]</scope>
    <source>
        <strain evidence="3">ATCC 26659 / Pp 5 / PN500</strain>
    </source>
</reference>
<evidence type="ECO:0000256" key="1">
    <source>
        <dbReference type="SAM" id="MobiDB-lite"/>
    </source>
</evidence>
<gene>
    <name evidence="2" type="primary">vps2A</name>
    <name evidence="2" type="ORF">PPL_01201</name>
</gene>
<evidence type="ECO:0000313" key="3">
    <source>
        <dbReference type="Proteomes" id="UP000001396"/>
    </source>
</evidence>
<accession>D3AYE1</accession>
<feature type="compositionally biased region" description="Basic and acidic residues" evidence="1">
    <location>
        <begin position="10"/>
        <end position="25"/>
    </location>
</feature>
<dbReference type="AlphaFoldDB" id="D3AYE1"/>
<dbReference type="Proteomes" id="UP000001396">
    <property type="component" value="Unassembled WGS sequence"/>
</dbReference>
<keyword evidence="3" id="KW-1185">Reference proteome</keyword>
<dbReference type="STRING" id="670386.D3AYE1"/>
<dbReference type="RefSeq" id="XP_020438074.1">
    <property type="nucleotide sequence ID" value="XM_020572216.1"/>
</dbReference>
<dbReference type="PANTHER" id="PTHR10476">
    <property type="entry name" value="CHARGED MULTIVESICULAR BODY PROTEIN"/>
    <property type="match status" value="1"/>
</dbReference>
<feature type="region of interest" description="Disordered" evidence="1">
    <location>
        <begin position="1"/>
        <end position="25"/>
    </location>
</feature>
<organism evidence="2 3">
    <name type="scientific">Heterostelium pallidum (strain ATCC 26659 / Pp 5 / PN500)</name>
    <name type="common">Cellular slime mold</name>
    <name type="synonym">Polysphondylium pallidum</name>
    <dbReference type="NCBI Taxonomy" id="670386"/>
    <lineage>
        <taxon>Eukaryota</taxon>
        <taxon>Amoebozoa</taxon>
        <taxon>Evosea</taxon>
        <taxon>Eumycetozoa</taxon>
        <taxon>Dictyostelia</taxon>
        <taxon>Acytosteliales</taxon>
        <taxon>Acytosteliaceae</taxon>
        <taxon>Heterostelium</taxon>
    </lineage>
</organism>
<sequence>MNNIFGGGKPDPKKQLKESKRDLNKSQRELDRQIFQLDQQEKATIIQVKALAKKGQEANARTLAKEIVRIREQKDKLRAMKTTMMGVSTKTTTMATNQSMMKAMGTATKAMTIANNQYNVAAVQKTMMEYQKQVHHAEVSDEMLQDMFEDDEVDEEADSVLTKIVDEISLDNYSKMPGVSRDYLSTEREPVNKVTDADIDALLQGLKI</sequence>
<protein>
    <submittedName>
        <fullName evidence="2">SNF7 family protein</fullName>
    </submittedName>
</protein>
<name>D3AYE1_HETP5</name>
<dbReference type="GO" id="GO:0007034">
    <property type="term" value="P:vacuolar transport"/>
    <property type="evidence" value="ECO:0007669"/>
    <property type="project" value="InterPro"/>
</dbReference>
<dbReference type="FunCoup" id="D3AYE1">
    <property type="interactions" value="73"/>
</dbReference>